<dbReference type="RefSeq" id="WP_162337492.1">
    <property type="nucleotide sequence ID" value="NZ_JBHSRQ010000015.1"/>
</dbReference>
<organism evidence="2 3">
    <name type="scientific">Pseudoxanthomonas japonensis</name>
    <dbReference type="NCBI Taxonomy" id="69284"/>
    <lineage>
        <taxon>Bacteria</taxon>
        <taxon>Pseudomonadati</taxon>
        <taxon>Pseudomonadota</taxon>
        <taxon>Gammaproteobacteria</taxon>
        <taxon>Lysobacterales</taxon>
        <taxon>Lysobacteraceae</taxon>
        <taxon>Pseudoxanthomonas</taxon>
    </lineage>
</organism>
<accession>A0ABQ6ZHU0</accession>
<dbReference type="EMBL" id="PDWW01000009">
    <property type="protein sequence ID" value="KAF1725507.1"/>
    <property type="molecule type" value="Genomic_DNA"/>
</dbReference>
<gene>
    <name evidence="2" type="ORF">CSC78_08565</name>
</gene>
<evidence type="ECO:0000256" key="1">
    <source>
        <dbReference type="SAM" id="Phobius"/>
    </source>
</evidence>
<evidence type="ECO:0008006" key="4">
    <source>
        <dbReference type="Google" id="ProtNLM"/>
    </source>
</evidence>
<evidence type="ECO:0000313" key="2">
    <source>
        <dbReference type="EMBL" id="KAF1725507.1"/>
    </source>
</evidence>
<keyword evidence="1" id="KW-0472">Membrane</keyword>
<sequence length="157" mass="16513">MSDAPRDTETPPPPDLIDSLKEVGEAGRAAYGSAKDTGRAMRALVSADFGLARSAFGRALAWAGVAIVFGASAWLLVTGALIALMQRFGFSWLQSLSFAALLSLAVAALAAWKVGRYFDYTGMHATRRQLSKLGLFDEDRADEEDPPAPPPAGNGGA</sequence>
<proteinExistence type="predicted"/>
<evidence type="ECO:0000313" key="3">
    <source>
        <dbReference type="Proteomes" id="UP000781710"/>
    </source>
</evidence>
<protein>
    <recommendedName>
        <fullName evidence="4">Holin-X, holin superfamily III</fullName>
    </recommendedName>
</protein>
<feature type="transmembrane region" description="Helical" evidence="1">
    <location>
        <begin position="59"/>
        <end position="85"/>
    </location>
</feature>
<dbReference type="Proteomes" id="UP000781710">
    <property type="component" value="Unassembled WGS sequence"/>
</dbReference>
<name>A0ABQ6ZHU0_9GAMM</name>
<keyword evidence="1" id="KW-0812">Transmembrane</keyword>
<keyword evidence="1" id="KW-1133">Transmembrane helix</keyword>
<comment type="caution">
    <text evidence="2">The sequence shown here is derived from an EMBL/GenBank/DDBJ whole genome shotgun (WGS) entry which is preliminary data.</text>
</comment>
<keyword evidence="3" id="KW-1185">Reference proteome</keyword>
<feature type="transmembrane region" description="Helical" evidence="1">
    <location>
        <begin position="91"/>
        <end position="112"/>
    </location>
</feature>
<reference evidence="2 3" key="1">
    <citation type="submission" date="2017-10" db="EMBL/GenBank/DDBJ databases">
        <title>Whole genome sequencing of members of genus Pseudoxanthomonas.</title>
        <authorList>
            <person name="Kumar S."/>
            <person name="Bansal K."/>
            <person name="Kaur A."/>
            <person name="Patil P."/>
            <person name="Sharma S."/>
            <person name="Patil P.B."/>
        </authorList>
    </citation>
    <scope>NUCLEOTIDE SEQUENCE [LARGE SCALE GENOMIC DNA]</scope>
    <source>
        <strain evidence="2 3">DSM 17109</strain>
    </source>
</reference>